<dbReference type="FunCoup" id="A0A1Q3CLY1">
    <property type="interactions" value="2"/>
</dbReference>
<feature type="non-terminal residue" evidence="10">
    <location>
        <position position="1"/>
    </location>
</feature>
<dbReference type="InterPro" id="IPR001005">
    <property type="entry name" value="SANT/Myb"/>
</dbReference>
<evidence type="ECO:0000256" key="3">
    <source>
        <dbReference type="ARBA" id="ARBA00023015"/>
    </source>
</evidence>
<dbReference type="PANTHER" id="PTHR47997:SF11">
    <property type="entry name" value="TRANSCRIPTION FACTOR LAF1"/>
    <property type="match status" value="1"/>
</dbReference>
<sequence length="329" mass="37075">LSKNPSQLLSVFCHIGHNFLSCHFISSSCGLMGFKALDKPKPKAVRKGLWSPEEDEKLRNYLLKHGHGCWSSVPVNAGLQRNGKSCRLRWINYLRPGLKRGMFAIQEEDTILTLHRLLGNKWSQIAQHLPGRTDNEIKNYWHTFLKKKLVKVETEAHAKTQYTSSSSDNMESVLSSQQPTTIISSCDSLQQHEISFTDANQYCIPQIIDFPIGDQRSSLPKVFFAEWLSPEHVKGGNIADIVERGISRDGCDHNSNFQDSFMHDYLLTEGAFGSEYHNGLSDGSASEIFSTSQVEFEGKSTAGSDRFVDFNPGDDICIDFNMNNNVMYI</sequence>
<dbReference type="InParanoid" id="A0A1Q3CLY1"/>
<proteinExistence type="predicted"/>
<dbReference type="GO" id="GO:0005634">
    <property type="term" value="C:nucleus"/>
    <property type="evidence" value="ECO:0007669"/>
    <property type="project" value="UniProtKB-SubCell"/>
</dbReference>
<evidence type="ECO:0000256" key="6">
    <source>
        <dbReference type="ARBA" id="ARBA00023163"/>
    </source>
</evidence>
<dbReference type="OrthoDB" id="2143914at2759"/>
<protein>
    <submittedName>
        <fullName evidence="10">Myb_DNA-binding domain-containing protein</fullName>
    </submittedName>
</protein>
<dbReference type="InterPro" id="IPR051953">
    <property type="entry name" value="Plant_SW-associated_TFs"/>
</dbReference>
<dbReference type="PANTHER" id="PTHR47997">
    <property type="entry name" value="MYB DOMAIN PROTEIN 55"/>
    <property type="match status" value="1"/>
</dbReference>
<evidence type="ECO:0000259" key="9">
    <source>
        <dbReference type="PROSITE" id="PS51294"/>
    </source>
</evidence>
<feature type="domain" description="Myb-like" evidence="8">
    <location>
        <begin position="42"/>
        <end position="94"/>
    </location>
</feature>
<dbReference type="FunFam" id="1.10.10.60:FF:000371">
    <property type="entry name" value="MYB transcription factor"/>
    <property type="match status" value="1"/>
</dbReference>
<name>A0A1Q3CLY1_CEPFO</name>
<dbReference type="Pfam" id="PF00249">
    <property type="entry name" value="Myb_DNA-binding"/>
    <property type="match status" value="2"/>
</dbReference>
<keyword evidence="3" id="KW-0805">Transcription regulation</keyword>
<evidence type="ECO:0000256" key="1">
    <source>
        <dbReference type="ARBA" id="ARBA00004123"/>
    </source>
</evidence>
<keyword evidence="2" id="KW-0677">Repeat</keyword>
<keyword evidence="11" id="KW-1185">Reference proteome</keyword>
<dbReference type="PROSITE" id="PS51294">
    <property type="entry name" value="HTH_MYB"/>
    <property type="match status" value="2"/>
</dbReference>
<keyword evidence="6" id="KW-0804">Transcription</keyword>
<dbReference type="SUPFAM" id="SSF46689">
    <property type="entry name" value="Homeodomain-like"/>
    <property type="match status" value="1"/>
</dbReference>
<dbReference type="Proteomes" id="UP000187406">
    <property type="component" value="Unassembled WGS sequence"/>
</dbReference>
<dbReference type="InterPro" id="IPR017930">
    <property type="entry name" value="Myb_dom"/>
</dbReference>
<keyword evidence="7" id="KW-0539">Nucleus</keyword>
<evidence type="ECO:0000313" key="11">
    <source>
        <dbReference type="Proteomes" id="UP000187406"/>
    </source>
</evidence>
<evidence type="ECO:0000256" key="4">
    <source>
        <dbReference type="ARBA" id="ARBA00023125"/>
    </source>
</evidence>
<gene>
    <name evidence="10" type="ORF">CFOL_v3_24724</name>
</gene>
<evidence type="ECO:0000256" key="5">
    <source>
        <dbReference type="ARBA" id="ARBA00023159"/>
    </source>
</evidence>
<evidence type="ECO:0000313" key="10">
    <source>
        <dbReference type="EMBL" id="GAV81266.1"/>
    </source>
</evidence>
<feature type="domain" description="HTH myb-type" evidence="9">
    <location>
        <begin position="95"/>
        <end position="149"/>
    </location>
</feature>
<dbReference type="AlphaFoldDB" id="A0A1Q3CLY1"/>
<keyword evidence="4 10" id="KW-0238">DNA-binding</keyword>
<keyword evidence="5" id="KW-0010">Activator</keyword>
<dbReference type="CDD" id="cd00167">
    <property type="entry name" value="SANT"/>
    <property type="match status" value="2"/>
</dbReference>
<evidence type="ECO:0000256" key="7">
    <source>
        <dbReference type="ARBA" id="ARBA00023242"/>
    </source>
</evidence>
<comment type="caution">
    <text evidence="10">The sequence shown here is derived from an EMBL/GenBank/DDBJ whole genome shotgun (WGS) entry which is preliminary data.</text>
</comment>
<evidence type="ECO:0000259" key="8">
    <source>
        <dbReference type="PROSITE" id="PS50090"/>
    </source>
</evidence>
<accession>A0A1Q3CLY1</accession>
<dbReference type="PROSITE" id="PS50090">
    <property type="entry name" value="MYB_LIKE"/>
    <property type="match status" value="2"/>
</dbReference>
<feature type="domain" description="Myb-like" evidence="8">
    <location>
        <begin position="95"/>
        <end position="145"/>
    </location>
</feature>
<organism evidence="10 11">
    <name type="scientific">Cephalotus follicularis</name>
    <name type="common">Albany pitcher plant</name>
    <dbReference type="NCBI Taxonomy" id="3775"/>
    <lineage>
        <taxon>Eukaryota</taxon>
        <taxon>Viridiplantae</taxon>
        <taxon>Streptophyta</taxon>
        <taxon>Embryophyta</taxon>
        <taxon>Tracheophyta</taxon>
        <taxon>Spermatophyta</taxon>
        <taxon>Magnoliopsida</taxon>
        <taxon>eudicotyledons</taxon>
        <taxon>Gunneridae</taxon>
        <taxon>Pentapetalae</taxon>
        <taxon>rosids</taxon>
        <taxon>fabids</taxon>
        <taxon>Oxalidales</taxon>
        <taxon>Cephalotaceae</taxon>
        <taxon>Cephalotus</taxon>
    </lineage>
</organism>
<feature type="domain" description="HTH myb-type" evidence="9">
    <location>
        <begin position="43"/>
        <end position="94"/>
    </location>
</feature>
<dbReference type="GO" id="GO:0045893">
    <property type="term" value="P:positive regulation of DNA-templated transcription"/>
    <property type="evidence" value="ECO:0007669"/>
    <property type="project" value="UniProtKB-ARBA"/>
</dbReference>
<dbReference type="InterPro" id="IPR009057">
    <property type="entry name" value="Homeodomain-like_sf"/>
</dbReference>
<dbReference type="GO" id="GO:0003677">
    <property type="term" value="F:DNA binding"/>
    <property type="evidence" value="ECO:0007669"/>
    <property type="project" value="UniProtKB-KW"/>
</dbReference>
<dbReference type="EMBL" id="BDDD01002366">
    <property type="protein sequence ID" value="GAV81266.1"/>
    <property type="molecule type" value="Genomic_DNA"/>
</dbReference>
<dbReference type="SMART" id="SM00717">
    <property type="entry name" value="SANT"/>
    <property type="match status" value="2"/>
</dbReference>
<comment type="subcellular location">
    <subcellularLocation>
        <location evidence="1">Nucleus</location>
    </subcellularLocation>
</comment>
<dbReference type="FunFam" id="1.10.10.60:FF:000077">
    <property type="entry name" value="MYB transcription factor"/>
    <property type="match status" value="1"/>
</dbReference>
<reference evidence="11" key="1">
    <citation type="submission" date="2016-04" db="EMBL/GenBank/DDBJ databases">
        <title>Cephalotus genome sequencing.</title>
        <authorList>
            <person name="Fukushima K."/>
            <person name="Hasebe M."/>
            <person name="Fang X."/>
        </authorList>
    </citation>
    <scope>NUCLEOTIDE SEQUENCE [LARGE SCALE GENOMIC DNA]</scope>
    <source>
        <strain evidence="11">cv. St1</strain>
    </source>
</reference>
<evidence type="ECO:0000256" key="2">
    <source>
        <dbReference type="ARBA" id="ARBA00022737"/>
    </source>
</evidence>
<dbReference type="Gene3D" id="1.10.10.60">
    <property type="entry name" value="Homeodomain-like"/>
    <property type="match status" value="2"/>
</dbReference>